<proteinExistence type="predicted"/>
<organism evidence="1 2">
    <name type="scientific">Croceitalea marina</name>
    <dbReference type="NCBI Taxonomy" id="1775166"/>
    <lineage>
        <taxon>Bacteria</taxon>
        <taxon>Pseudomonadati</taxon>
        <taxon>Bacteroidota</taxon>
        <taxon>Flavobacteriia</taxon>
        <taxon>Flavobacteriales</taxon>
        <taxon>Flavobacteriaceae</taxon>
        <taxon>Croceitalea</taxon>
    </lineage>
</organism>
<name>A0ABW5MXY2_9FLAO</name>
<dbReference type="EMBL" id="JBHULB010000016">
    <property type="protein sequence ID" value="MFD2587646.1"/>
    <property type="molecule type" value="Genomic_DNA"/>
</dbReference>
<accession>A0ABW5MXY2</accession>
<comment type="caution">
    <text evidence="1">The sequence shown here is derived from an EMBL/GenBank/DDBJ whole genome shotgun (WGS) entry which is preliminary data.</text>
</comment>
<dbReference type="InterPro" id="IPR011250">
    <property type="entry name" value="OMP/PagP_B-barrel"/>
</dbReference>
<dbReference type="Proteomes" id="UP001597526">
    <property type="component" value="Unassembled WGS sequence"/>
</dbReference>
<keyword evidence="2" id="KW-1185">Reference proteome</keyword>
<protein>
    <recommendedName>
        <fullName evidence="3">Outer membrane protein beta-barrel domain-containing protein</fullName>
    </recommendedName>
</protein>
<gene>
    <name evidence="1" type="ORF">ACFSQJ_11935</name>
</gene>
<evidence type="ECO:0000313" key="1">
    <source>
        <dbReference type="EMBL" id="MFD2587646.1"/>
    </source>
</evidence>
<evidence type="ECO:0000313" key="2">
    <source>
        <dbReference type="Proteomes" id="UP001597526"/>
    </source>
</evidence>
<reference evidence="2" key="1">
    <citation type="journal article" date="2019" name="Int. J. Syst. Evol. Microbiol.">
        <title>The Global Catalogue of Microorganisms (GCM) 10K type strain sequencing project: providing services to taxonomists for standard genome sequencing and annotation.</title>
        <authorList>
            <consortium name="The Broad Institute Genomics Platform"/>
            <consortium name="The Broad Institute Genome Sequencing Center for Infectious Disease"/>
            <person name="Wu L."/>
            <person name="Ma J."/>
        </authorList>
    </citation>
    <scope>NUCLEOTIDE SEQUENCE [LARGE SCALE GENOMIC DNA]</scope>
    <source>
        <strain evidence="2">KCTC 52368</strain>
    </source>
</reference>
<evidence type="ECO:0008006" key="3">
    <source>
        <dbReference type="Google" id="ProtNLM"/>
    </source>
</evidence>
<sequence>MQGLKFKIAFVLIFFVITSELRAQMEPPFLLPGVAATYSSNLETTGINARVYYGIDHTYCFGPEISYFRKSHEDNEVSLFEANANLHYIIDLNKGLGFYPLTGINYTIETKIENQGFEEEKFSENSFGLNIGAGFHYTVGRILFFTEYKYVISTLEDHFFTAGALLNFSLAKKGGSKQHN</sequence>
<dbReference type="SUPFAM" id="SSF56925">
    <property type="entry name" value="OMPA-like"/>
    <property type="match status" value="1"/>
</dbReference>
<dbReference type="Gene3D" id="2.40.160.20">
    <property type="match status" value="1"/>
</dbReference>